<evidence type="ECO:0000256" key="1">
    <source>
        <dbReference type="ARBA" id="ARBA00004496"/>
    </source>
</evidence>
<gene>
    <name evidence="6" type="ORF">GDO54_016844</name>
</gene>
<evidence type="ECO:0000313" key="6">
    <source>
        <dbReference type="EMBL" id="DBA18613.1"/>
    </source>
</evidence>
<evidence type="ECO:0000313" key="7">
    <source>
        <dbReference type="Proteomes" id="UP001181693"/>
    </source>
</evidence>
<accession>A0AAV2ZWG4</accession>
<dbReference type="InterPro" id="IPR006652">
    <property type="entry name" value="Kelch_1"/>
</dbReference>
<dbReference type="SMART" id="SM00225">
    <property type="entry name" value="BTB"/>
    <property type="match status" value="1"/>
</dbReference>
<evidence type="ECO:0000256" key="4">
    <source>
        <dbReference type="ARBA" id="ARBA00022737"/>
    </source>
</evidence>
<organism evidence="6 7">
    <name type="scientific">Pyxicephalus adspersus</name>
    <name type="common">African bullfrog</name>
    <dbReference type="NCBI Taxonomy" id="30357"/>
    <lineage>
        <taxon>Eukaryota</taxon>
        <taxon>Metazoa</taxon>
        <taxon>Chordata</taxon>
        <taxon>Craniata</taxon>
        <taxon>Vertebrata</taxon>
        <taxon>Euteleostomi</taxon>
        <taxon>Amphibia</taxon>
        <taxon>Batrachia</taxon>
        <taxon>Anura</taxon>
        <taxon>Neobatrachia</taxon>
        <taxon>Ranoidea</taxon>
        <taxon>Pyxicephalidae</taxon>
        <taxon>Pyxicephalinae</taxon>
        <taxon>Pyxicephalus</taxon>
    </lineage>
</organism>
<dbReference type="GO" id="GO:0005737">
    <property type="term" value="C:cytoplasm"/>
    <property type="evidence" value="ECO:0007669"/>
    <property type="project" value="UniProtKB-SubCell"/>
</dbReference>
<dbReference type="InterPro" id="IPR015915">
    <property type="entry name" value="Kelch-typ_b-propeller"/>
</dbReference>
<dbReference type="Gene3D" id="2.120.10.80">
    <property type="entry name" value="Kelch-type beta propeller"/>
    <property type="match status" value="1"/>
</dbReference>
<dbReference type="SUPFAM" id="SSF117281">
    <property type="entry name" value="Kelch motif"/>
    <property type="match status" value="1"/>
</dbReference>
<keyword evidence="2" id="KW-0880">Kelch repeat</keyword>
<protein>
    <recommendedName>
        <fullName evidence="5">BTB domain-containing protein</fullName>
    </recommendedName>
</protein>
<dbReference type="Pfam" id="PF00651">
    <property type="entry name" value="BTB"/>
    <property type="match status" value="1"/>
</dbReference>
<dbReference type="SMART" id="SM00612">
    <property type="entry name" value="Kelch"/>
    <property type="match status" value="4"/>
</dbReference>
<dbReference type="PANTHER" id="PTHR24412">
    <property type="entry name" value="KELCH PROTEIN"/>
    <property type="match status" value="1"/>
</dbReference>
<dbReference type="PROSITE" id="PS50097">
    <property type="entry name" value="BTB"/>
    <property type="match status" value="1"/>
</dbReference>
<sequence>MVVMRKTEVAKFLQTQNGISSLTPVNSAVDPYHACIILQQLKSMYDEGKLTDIVVQVDHGKHFACHRNVLAAISPYFRSMFTSGLTESTKKEVRIVGIEEESMQIVLNYAYTSRVQLTEANVQALFTAASIFQIFPLQDQCAQFMVSRLDPQNCIGVFIFADHYVHSELKAKCQEYIRKKFLQVAKEQEFLLLTKDQLISILDSDDLDVDKEEHVYDSIISWFEHDEAEREQYLPEIFSECIRMPLLEKPFLENIPPIFAQAMPKNYQKGKPGANYCNRRLGMTASEMIILFEAASKHSGKKQTVPCLDIHTGRVYKLCKPPGDLREVGFVVTPDNELYIAGGFKPSNNDVCIDHKAESDFWLYDHSNNKWLAKAPLLKARIGCKLVHCSGRLYAIGGRVYEGDGRNSLKSVECYDARDNCWTAACLMPVAMEFHSAVAHKDKIYVLEGDIFLCFDPLRDYWCFLTPMNTPRIQGMAAVYNNSIYYVAGIRGNQRVHNVEVYNIETNRWSRRNDLPCDQSTNPYIKLLVLKGKLHLFVRSTQVSVDELVFRTCRVNTLYKYDEVTDNWKKIYETPERLWDLGRHFECAVAKLYPQCLQKVL</sequence>
<dbReference type="EMBL" id="DYDO01000009">
    <property type="protein sequence ID" value="DBA18613.1"/>
    <property type="molecule type" value="Genomic_DNA"/>
</dbReference>
<dbReference type="Pfam" id="PF07707">
    <property type="entry name" value="BACK"/>
    <property type="match status" value="1"/>
</dbReference>
<dbReference type="InterPro" id="IPR000210">
    <property type="entry name" value="BTB/POZ_dom"/>
</dbReference>
<dbReference type="SUPFAM" id="SSF54695">
    <property type="entry name" value="POZ domain"/>
    <property type="match status" value="1"/>
</dbReference>
<dbReference type="FunFam" id="3.30.710.10:FF:000006">
    <property type="entry name" value="Kelch repeat and BTB domain-containing 6"/>
    <property type="match status" value="1"/>
</dbReference>
<evidence type="ECO:0000256" key="2">
    <source>
        <dbReference type="ARBA" id="ARBA00022441"/>
    </source>
</evidence>
<reference evidence="6" key="1">
    <citation type="thesis" date="2020" institute="ProQuest LLC" country="789 East Eisenhower Parkway, Ann Arbor, MI, USA">
        <title>Comparative Genomics and Chromosome Evolution.</title>
        <authorList>
            <person name="Mudd A.B."/>
        </authorList>
    </citation>
    <scope>NUCLEOTIDE SEQUENCE</scope>
    <source>
        <strain evidence="6">1538</strain>
        <tissue evidence="6">Blood</tissue>
    </source>
</reference>
<feature type="domain" description="BTB" evidence="5">
    <location>
        <begin position="51"/>
        <end position="119"/>
    </location>
</feature>
<dbReference type="PANTHER" id="PTHR24412:SF433">
    <property type="entry name" value="KELCH REPEAT AND BTB DOMAIN-CONTAINING PROTEIN 8"/>
    <property type="match status" value="1"/>
</dbReference>
<dbReference type="InterPro" id="IPR011333">
    <property type="entry name" value="SKP1/BTB/POZ_sf"/>
</dbReference>
<dbReference type="Gene3D" id="1.25.40.420">
    <property type="match status" value="1"/>
</dbReference>
<dbReference type="InterPro" id="IPR017096">
    <property type="entry name" value="BTB-kelch_protein"/>
</dbReference>
<dbReference type="Proteomes" id="UP001181693">
    <property type="component" value="Unassembled WGS sequence"/>
</dbReference>
<evidence type="ECO:0000259" key="5">
    <source>
        <dbReference type="PROSITE" id="PS50097"/>
    </source>
</evidence>
<comment type="subcellular location">
    <subcellularLocation>
        <location evidence="1">Cytoplasm</location>
    </subcellularLocation>
</comment>
<comment type="caution">
    <text evidence="6">The sequence shown here is derived from an EMBL/GenBank/DDBJ whole genome shotgun (WGS) entry which is preliminary data.</text>
</comment>
<evidence type="ECO:0000256" key="3">
    <source>
        <dbReference type="ARBA" id="ARBA00022490"/>
    </source>
</evidence>
<name>A0AAV2ZWG4_PYXAD</name>
<keyword evidence="7" id="KW-1185">Reference proteome</keyword>
<dbReference type="InterPro" id="IPR011705">
    <property type="entry name" value="BACK"/>
</dbReference>
<dbReference type="AlphaFoldDB" id="A0AAV2ZWG4"/>
<dbReference type="Gene3D" id="3.30.710.10">
    <property type="entry name" value="Potassium Channel Kv1.1, Chain A"/>
    <property type="match status" value="1"/>
</dbReference>
<dbReference type="Pfam" id="PF01344">
    <property type="entry name" value="Kelch_1"/>
    <property type="match status" value="3"/>
</dbReference>
<keyword evidence="4" id="KW-0677">Repeat</keyword>
<dbReference type="PIRSF" id="PIRSF037037">
    <property type="entry name" value="Kelch-like_protein_gigaxonin"/>
    <property type="match status" value="1"/>
</dbReference>
<keyword evidence="3" id="KW-0963">Cytoplasm</keyword>
<dbReference type="FunFam" id="1.25.40.420:FF:000001">
    <property type="entry name" value="Kelch-like family member 12"/>
    <property type="match status" value="1"/>
</dbReference>
<proteinExistence type="predicted"/>
<dbReference type="SMART" id="SM00875">
    <property type="entry name" value="BACK"/>
    <property type="match status" value="1"/>
</dbReference>